<dbReference type="NCBIfam" id="TIGR03860">
    <property type="entry name" value="FMN_nitrolo"/>
    <property type="match status" value="1"/>
</dbReference>
<evidence type="ECO:0000256" key="3">
    <source>
        <dbReference type="ARBA" id="ARBA00023002"/>
    </source>
</evidence>
<protein>
    <submittedName>
        <fullName evidence="8">FMN-dependent oxidoreductase (Nitrilotriacetate monooxygenase family)</fullName>
    </submittedName>
</protein>
<evidence type="ECO:0000256" key="6">
    <source>
        <dbReference type="PIRSR" id="PIRSR000337-1"/>
    </source>
</evidence>
<keyword evidence="9" id="KW-1185">Reference proteome</keyword>
<dbReference type="OrthoDB" id="9779442at2"/>
<dbReference type="AlphaFoldDB" id="A0A2T6A6F7"/>
<evidence type="ECO:0000256" key="5">
    <source>
        <dbReference type="ARBA" id="ARBA00033748"/>
    </source>
</evidence>
<comment type="similarity">
    <text evidence="5">Belongs to the NtaA/SnaA/DszA monooxygenase family.</text>
</comment>
<feature type="binding site" evidence="6">
    <location>
        <position position="220"/>
    </location>
    <ligand>
        <name>FMN</name>
        <dbReference type="ChEBI" id="CHEBI:58210"/>
    </ligand>
</feature>
<keyword evidence="2 6" id="KW-0288">FMN</keyword>
<dbReference type="Gene3D" id="3.20.20.30">
    <property type="entry name" value="Luciferase-like domain"/>
    <property type="match status" value="1"/>
</dbReference>
<dbReference type="GO" id="GO:0004497">
    <property type="term" value="F:monooxygenase activity"/>
    <property type="evidence" value="ECO:0007669"/>
    <property type="project" value="UniProtKB-KW"/>
</dbReference>
<dbReference type="InterPro" id="IPR036661">
    <property type="entry name" value="Luciferase-like_sf"/>
</dbReference>
<feature type="domain" description="Luciferase-like" evidence="7">
    <location>
        <begin position="35"/>
        <end position="387"/>
    </location>
</feature>
<feature type="binding site" evidence="6">
    <location>
        <position position="59"/>
    </location>
    <ligand>
        <name>FMN</name>
        <dbReference type="ChEBI" id="CHEBI:58210"/>
    </ligand>
</feature>
<proteinExistence type="inferred from homology"/>
<evidence type="ECO:0000256" key="4">
    <source>
        <dbReference type="ARBA" id="ARBA00023033"/>
    </source>
</evidence>
<reference evidence="8 9" key="1">
    <citation type="submission" date="2018-04" db="EMBL/GenBank/DDBJ databases">
        <title>Genomic Encyclopedia of Archaeal and Bacterial Type Strains, Phase II (KMG-II): from individual species to whole genera.</title>
        <authorList>
            <person name="Goeker M."/>
        </authorList>
    </citation>
    <scope>NUCLEOTIDE SEQUENCE [LARGE SCALE GENOMIC DNA]</scope>
    <source>
        <strain evidence="8 9">DSM 29329</strain>
    </source>
</reference>
<dbReference type="Proteomes" id="UP000244069">
    <property type="component" value="Unassembled WGS sequence"/>
</dbReference>
<dbReference type="PIRSF" id="PIRSF000337">
    <property type="entry name" value="NTA_MOA"/>
    <property type="match status" value="1"/>
</dbReference>
<sequence length="440" mass="47542">MAPSPSPLHIGMTLAPTWLSGDAWRRADSQVERLSDPAFFIDLARRAEDAYLDFVFRPDSLGAPPPGMARRPGGSGSDPTLLMTLIAGHTSRIGLLTTASTTFFPPYILARMLMTLHWLSDGRAGWNIVTSLDGQRNFGLERMPGAAERYDQAAEAVQVIRALWETCPKASAEIDRAAGLYESAILPEPINHEGPHYSVEGPLGAMGHPAPLPLFQAGASETGRDFAAGIADGTFAACPDKRTAIDLRADLRRRAVAQGRPAEAVRVLPGLSLFLAETEAEARDLYRDTHAGTTRAQKLAKLAAVIGVDFSDREGSRRITVADLPLLGPDIRSRTHAELLHRKIAQSEPSLDELLDAPEVMGSAHWQVIGTPGHAMDAIRDWADAGAMDGFILFPGGSVPCLDLALSTIPAALAEEGRFRQDYQRGCFADHLGMREPELY</sequence>
<comment type="caution">
    <text evidence="8">The sequence shown here is derived from an EMBL/GenBank/DDBJ whole genome shotgun (WGS) entry which is preliminary data.</text>
</comment>
<gene>
    <name evidence="8" type="ORF">C8N44_1375</name>
</gene>
<dbReference type="InterPro" id="IPR016215">
    <property type="entry name" value="NTA_MOA"/>
</dbReference>
<accession>A0A2T6A6F7</accession>
<organism evidence="8 9">
    <name type="scientific">Allosediminivita pacifica</name>
    <dbReference type="NCBI Taxonomy" id="1267769"/>
    <lineage>
        <taxon>Bacteria</taxon>
        <taxon>Pseudomonadati</taxon>
        <taxon>Pseudomonadota</taxon>
        <taxon>Alphaproteobacteria</taxon>
        <taxon>Rhodobacterales</taxon>
        <taxon>Paracoccaceae</taxon>
        <taxon>Allosediminivita</taxon>
    </lineage>
</organism>
<keyword evidence="4 8" id="KW-0503">Monooxygenase</keyword>
<dbReference type="PANTHER" id="PTHR30011:SF16">
    <property type="entry name" value="C2H2 FINGER DOMAIN TRANSCRIPTION FACTOR (EUROFUNG)-RELATED"/>
    <property type="match status" value="1"/>
</dbReference>
<keyword evidence="1 6" id="KW-0285">Flavoprotein</keyword>
<feature type="binding site" evidence="6">
    <location>
        <position position="98"/>
    </location>
    <ligand>
        <name>FMN</name>
        <dbReference type="ChEBI" id="CHEBI:58210"/>
    </ligand>
</feature>
<name>A0A2T6A6F7_9RHOB</name>
<feature type="binding site" evidence="6">
    <location>
        <position position="150"/>
    </location>
    <ligand>
        <name>FMN</name>
        <dbReference type="ChEBI" id="CHEBI:58210"/>
    </ligand>
</feature>
<dbReference type="RefSeq" id="WP_107978637.1">
    <property type="nucleotide sequence ID" value="NZ_BMEZ01000037.1"/>
</dbReference>
<evidence type="ECO:0000313" key="8">
    <source>
        <dbReference type="EMBL" id="PTX39417.1"/>
    </source>
</evidence>
<dbReference type="EMBL" id="QBKN01000037">
    <property type="protein sequence ID" value="PTX39417.1"/>
    <property type="molecule type" value="Genomic_DNA"/>
</dbReference>
<dbReference type="InterPro" id="IPR011251">
    <property type="entry name" value="Luciferase-like_dom"/>
</dbReference>
<evidence type="ECO:0000313" key="9">
    <source>
        <dbReference type="Proteomes" id="UP000244069"/>
    </source>
</evidence>
<dbReference type="InterPro" id="IPR051260">
    <property type="entry name" value="Diverse_substr_monoxygenases"/>
</dbReference>
<evidence type="ECO:0000259" key="7">
    <source>
        <dbReference type="Pfam" id="PF00296"/>
    </source>
</evidence>
<dbReference type="Pfam" id="PF00296">
    <property type="entry name" value="Bac_luciferase"/>
    <property type="match status" value="1"/>
</dbReference>
<dbReference type="PANTHER" id="PTHR30011">
    <property type="entry name" value="ALKANESULFONATE MONOOXYGENASE-RELATED"/>
    <property type="match status" value="1"/>
</dbReference>
<dbReference type="SUPFAM" id="SSF51679">
    <property type="entry name" value="Bacterial luciferase-like"/>
    <property type="match status" value="1"/>
</dbReference>
<evidence type="ECO:0000256" key="1">
    <source>
        <dbReference type="ARBA" id="ARBA00022630"/>
    </source>
</evidence>
<dbReference type="GO" id="GO:0016705">
    <property type="term" value="F:oxidoreductase activity, acting on paired donors, with incorporation or reduction of molecular oxygen"/>
    <property type="evidence" value="ECO:0007669"/>
    <property type="project" value="InterPro"/>
</dbReference>
<evidence type="ECO:0000256" key="2">
    <source>
        <dbReference type="ARBA" id="ARBA00022643"/>
    </source>
</evidence>
<keyword evidence="3" id="KW-0560">Oxidoreductase</keyword>